<evidence type="ECO:0000313" key="16">
    <source>
        <dbReference type="EMBL" id="KAL0486192.1"/>
    </source>
</evidence>
<organism evidence="16 17">
    <name type="scientific">Acrasis kona</name>
    <dbReference type="NCBI Taxonomy" id="1008807"/>
    <lineage>
        <taxon>Eukaryota</taxon>
        <taxon>Discoba</taxon>
        <taxon>Heterolobosea</taxon>
        <taxon>Tetramitia</taxon>
        <taxon>Eutetramitia</taxon>
        <taxon>Acrasidae</taxon>
        <taxon>Acrasis</taxon>
    </lineage>
</organism>
<keyword evidence="8" id="KW-0547">Nucleotide-binding</keyword>
<dbReference type="NCBIfam" id="TIGR00468">
    <property type="entry name" value="pheS"/>
    <property type="match status" value="1"/>
</dbReference>
<evidence type="ECO:0000256" key="8">
    <source>
        <dbReference type="ARBA" id="ARBA00022741"/>
    </source>
</evidence>
<dbReference type="GO" id="GO:0005829">
    <property type="term" value="C:cytosol"/>
    <property type="evidence" value="ECO:0007669"/>
    <property type="project" value="TreeGrafter"/>
</dbReference>
<dbReference type="GO" id="GO:0004826">
    <property type="term" value="F:phenylalanine-tRNA ligase activity"/>
    <property type="evidence" value="ECO:0007669"/>
    <property type="project" value="UniProtKB-EC"/>
</dbReference>
<dbReference type="PANTHER" id="PTHR11538:SF40">
    <property type="entry name" value="PHENYLALANINE--TRNA LIGASE ALPHA SUBUNIT"/>
    <property type="match status" value="1"/>
</dbReference>
<keyword evidence="11" id="KW-0648">Protein biosynthesis</keyword>
<dbReference type="InterPro" id="IPR002319">
    <property type="entry name" value="Phenylalanyl-tRNA_Synthase"/>
</dbReference>
<evidence type="ECO:0000256" key="4">
    <source>
        <dbReference type="ARBA" id="ARBA00012814"/>
    </source>
</evidence>
<evidence type="ECO:0000256" key="6">
    <source>
        <dbReference type="ARBA" id="ARBA00022598"/>
    </source>
</evidence>
<comment type="similarity">
    <text evidence="3">Belongs to the class-II aminoacyl-tRNA synthetase family. Phe-tRNA synthetase alpha subunit type 2 subfamily.</text>
</comment>
<dbReference type="EC" id="6.1.1.20" evidence="4"/>
<dbReference type="InterPro" id="IPR040724">
    <property type="entry name" value="PheRS_DBD1"/>
</dbReference>
<protein>
    <recommendedName>
        <fullName evidence="4">phenylalanine--tRNA ligase</fullName>
        <ecNumber evidence="4">6.1.1.20</ecNumber>
    </recommendedName>
    <alternativeName>
        <fullName evidence="13">Phenylalanyl-tRNA synthetase alpha subunit</fullName>
    </alternativeName>
</protein>
<dbReference type="PROSITE" id="PS50862">
    <property type="entry name" value="AA_TRNA_LIGASE_II"/>
    <property type="match status" value="1"/>
</dbReference>
<keyword evidence="12" id="KW-0030">Aminoacyl-tRNA synthetase</keyword>
<reference evidence="16 17" key="1">
    <citation type="submission" date="2024-03" db="EMBL/GenBank/DDBJ databases">
        <title>The Acrasis kona genome and developmental transcriptomes reveal deep origins of eukaryotic multicellular pathways.</title>
        <authorList>
            <person name="Sheikh S."/>
            <person name="Fu C.-J."/>
            <person name="Brown M.W."/>
            <person name="Baldauf S.L."/>
        </authorList>
    </citation>
    <scope>NUCLEOTIDE SEQUENCE [LARGE SCALE GENOMIC DNA]</scope>
    <source>
        <strain evidence="16 17">ATCC MYA-3509</strain>
    </source>
</reference>
<comment type="subcellular location">
    <subcellularLocation>
        <location evidence="2">Cytoplasm</location>
    </subcellularLocation>
</comment>
<dbReference type="Gene3D" id="3.30.930.10">
    <property type="entry name" value="Bira Bifunctional Protein, Domain 2"/>
    <property type="match status" value="1"/>
</dbReference>
<evidence type="ECO:0000256" key="1">
    <source>
        <dbReference type="ARBA" id="ARBA00001946"/>
    </source>
</evidence>
<dbReference type="InterPro" id="IPR040725">
    <property type="entry name" value="PheRS_DBD3"/>
</dbReference>
<keyword evidence="9" id="KW-0067">ATP-binding</keyword>
<gene>
    <name evidence="16" type="ORF">AKO1_001875</name>
</gene>
<keyword evidence="6" id="KW-0436">Ligase</keyword>
<proteinExistence type="inferred from homology"/>
<evidence type="ECO:0000256" key="10">
    <source>
        <dbReference type="ARBA" id="ARBA00022842"/>
    </source>
</evidence>
<dbReference type="GO" id="GO:0006432">
    <property type="term" value="P:phenylalanyl-tRNA aminoacylation"/>
    <property type="evidence" value="ECO:0007669"/>
    <property type="project" value="InterPro"/>
</dbReference>
<evidence type="ECO:0000256" key="5">
    <source>
        <dbReference type="ARBA" id="ARBA00022490"/>
    </source>
</evidence>
<evidence type="ECO:0000256" key="11">
    <source>
        <dbReference type="ARBA" id="ARBA00022917"/>
    </source>
</evidence>
<feature type="domain" description="Aminoacyl-transfer RNA synthetases class-II family profile" evidence="15">
    <location>
        <begin position="252"/>
        <end position="514"/>
    </location>
</feature>
<evidence type="ECO:0000256" key="9">
    <source>
        <dbReference type="ARBA" id="ARBA00022840"/>
    </source>
</evidence>
<dbReference type="GO" id="GO:0005524">
    <property type="term" value="F:ATP binding"/>
    <property type="evidence" value="ECO:0007669"/>
    <property type="project" value="UniProtKB-KW"/>
</dbReference>
<comment type="caution">
    <text evidence="16">The sequence shown here is derived from an EMBL/GenBank/DDBJ whole genome shotgun (WGS) entry which is preliminary data.</text>
</comment>
<dbReference type="Gene3D" id="3.30.1370.240">
    <property type="match status" value="1"/>
</dbReference>
<evidence type="ECO:0000256" key="13">
    <source>
        <dbReference type="ARBA" id="ARBA00030612"/>
    </source>
</evidence>
<evidence type="ECO:0000313" key="17">
    <source>
        <dbReference type="Proteomes" id="UP001431209"/>
    </source>
</evidence>
<dbReference type="AlphaFoldDB" id="A0AAW2ZA93"/>
<keyword evidence="10" id="KW-0460">Magnesium</keyword>
<dbReference type="Gene3D" id="1.10.10.2330">
    <property type="match status" value="1"/>
</dbReference>
<dbReference type="GO" id="GO:0009328">
    <property type="term" value="C:phenylalanine-tRNA ligase complex"/>
    <property type="evidence" value="ECO:0007669"/>
    <property type="project" value="TreeGrafter"/>
</dbReference>
<accession>A0AAW2ZA93</accession>
<dbReference type="InterPro" id="IPR004529">
    <property type="entry name" value="Phe-tRNA-synth_IIc_asu"/>
</dbReference>
<dbReference type="Proteomes" id="UP001431209">
    <property type="component" value="Unassembled WGS sequence"/>
</dbReference>
<dbReference type="InterPro" id="IPR006195">
    <property type="entry name" value="aa-tRNA-synth_II"/>
</dbReference>
<evidence type="ECO:0000259" key="15">
    <source>
        <dbReference type="PROSITE" id="PS50862"/>
    </source>
</evidence>
<comment type="cofactor">
    <cofactor evidence="1">
        <name>Mg(2+)</name>
        <dbReference type="ChEBI" id="CHEBI:18420"/>
    </cofactor>
</comment>
<dbReference type="GO" id="GO:0000049">
    <property type="term" value="F:tRNA binding"/>
    <property type="evidence" value="ECO:0007669"/>
    <property type="project" value="InterPro"/>
</dbReference>
<dbReference type="GO" id="GO:0046872">
    <property type="term" value="F:metal ion binding"/>
    <property type="evidence" value="ECO:0007669"/>
    <property type="project" value="UniProtKB-KW"/>
</dbReference>
<evidence type="ECO:0000256" key="3">
    <source>
        <dbReference type="ARBA" id="ARBA00006703"/>
    </source>
</evidence>
<evidence type="ECO:0000256" key="2">
    <source>
        <dbReference type="ARBA" id="ARBA00004496"/>
    </source>
</evidence>
<dbReference type="InterPro" id="IPR045864">
    <property type="entry name" value="aa-tRNA-synth_II/BPL/LPL"/>
</dbReference>
<dbReference type="CDD" id="cd00496">
    <property type="entry name" value="PheRS_alpha_core"/>
    <property type="match status" value="1"/>
</dbReference>
<evidence type="ECO:0000256" key="7">
    <source>
        <dbReference type="ARBA" id="ARBA00022723"/>
    </source>
</evidence>
<keyword evidence="7" id="KW-0479">Metal-binding</keyword>
<evidence type="ECO:0000256" key="12">
    <source>
        <dbReference type="ARBA" id="ARBA00023146"/>
    </source>
</evidence>
<feature type="compositionally biased region" description="Basic and acidic residues" evidence="14">
    <location>
        <begin position="529"/>
        <end position="548"/>
    </location>
</feature>
<dbReference type="Gene3D" id="1.10.10.2320">
    <property type="match status" value="1"/>
</dbReference>
<name>A0AAW2ZA93_9EUKA</name>
<evidence type="ECO:0000256" key="14">
    <source>
        <dbReference type="SAM" id="MobiDB-lite"/>
    </source>
</evidence>
<dbReference type="EMBL" id="JAOPGA020001206">
    <property type="protein sequence ID" value="KAL0486192.1"/>
    <property type="molecule type" value="Genomic_DNA"/>
</dbReference>
<dbReference type="SUPFAM" id="SSF55681">
    <property type="entry name" value="Class II aaRS and biotin synthetases"/>
    <property type="match status" value="1"/>
</dbReference>
<dbReference type="Pfam" id="PF01409">
    <property type="entry name" value="tRNA-synt_2d"/>
    <property type="match status" value="1"/>
</dbReference>
<dbReference type="Pfam" id="PF18552">
    <property type="entry name" value="PheRS_DBD1"/>
    <property type="match status" value="1"/>
</dbReference>
<keyword evidence="5" id="KW-0963">Cytoplasm</keyword>
<dbReference type="Pfam" id="PF18553">
    <property type="entry name" value="PheRS_DBD3"/>
    <property type="match status" value="1"/>
</dbReference>
<dbReference type="NCBIfam" id="NF003210">
    <property type="entry name" value="PRK04172.1"/>
    <property type="match status" value="1"/>
</dbReference>
<sequence>MSQTSDLESLVLQSVNKDGSISNSREFASQNGVDHEKLVGVLNSLKLGAGMLELENKTESVFKLSKEGEKILSDKATPEVLVFNAIPSNGERIEQSKVKDIVGADVEKIGMGNAVKNKWIGTEKKEGEPIMVGDKVKKNITVLLYRQAESVTDAVYDIINNVSQGKQIPADAAKTLKTRKLAGEEQVKYFVVTKGPNFALERKQMQTDITSEMLANGSWKTDEFKPYNFQALGRRNEWNGYLHPLLKARSEFRKVFLEMGFSEMRTNQFAASSFWNFDSLFTPQQHPVRDAHDTFFLRNPATAHSLPTDGYLEEVKKVHAEGSHGSLGYRYDWNVEEAKKNILRTHTTAVSAKILRDVGIEYQKTGKFTPKKYFSIDRVFRNEVPDATHLCEFHQIEGMVIDRGLSLGDMIGLFSTFFERIGITELKYKPAFNPYTEPSMEIFGKHPQLNSWIEIGNSGMFRPEMLLPMGLPQDVVVLAWGLSLERPTMIKYKINNIRELVGHNVDIEMTRLYPMCRLDREDHHVLSDYRRKQEDKREEERRKREDKKLGKKLIVK</sequence>
<feature type="region of interest" description="Disordered" evidence="14">
    <location>
        <begin position="529"/>
        <end position="556"/>
    </location>
</feature>
<keyword evidence="17" id="KW-1185">Reference proteome</keyword>
<dbReference type="FunFam" id="3.30.930.10:FF:000178">
    <property type="entry name" value="Phenylalanyl-tRNA synthetase subunit alpha"/>
    <property type="match status" value="1"/>
</dbReference>
<dbReference type="PANTHER" id="PTHR11538">
    <property type="entry name" value="PHENYLALANYL-TRNA SYNTHETASE"/>
    <property type="match status" value="1"/>
</dbReference>